<evidence type="ECO:0000313" key="2">
    <source>
        <dbReference type="Proteomes" id="UP000050501"/>
    </source>
</evidence>
<evidence type="ECO:0000313" key="1">
    <source>
        <dbReference type="EMBL" id="KPL89899.1"/>
    </source>
</evidence>
<dbReference type="Proteomes" id="UP000050501">
    <property type="component" value="Unassembled WGS sequence"/>
</dbReference>
<sequence length="205" mass="22228">MDPQWTELNQKLDALTAQVAYLSEQARLNALERESREELLETAMPVAKDVMRLASDEMEEVQEYLNPEDLVRILKKIIQHTPQLEMLLDNIDAVTDLLDTVGPVVREGMDKVTEVTGDLETKGYFGLVRGGAHLADQVAGTLTEDDLKRLGGTLVPVLQAVKAAPPAQPPSLLGLLGQMNDPAVRSGLALALRALKALGASTRPA</sequence>
<protein>
    <recommendedName>
        <fullName evidence="3">DUF1641 domain-containing protein</fullName>
    </recommendedName>
</protein>
<dbReference type="STRING" id="229921.ADN01_03215"/>
<evidence type="ECO:0008006" key="3">
    <source>
        <dbReference type="Google" id="ProtNLM"/>
    </source>
</evidence>
<dbReference type="Pfam" id="PF07849">
    <property type="entry name" value="DUF1641"/>
    <property type="match status" value="1"/>
</dbReference>
<keyword evidence="2" id="KW-1185">Reference proteome</keyword>
<organism evidence="1 2">
    <name type="scientific">Levilinea saccharolytica</name>
    <dbReference type="NCBI Taxonomy" id="229921"/>
    <lineage>
        <taxon>Bacteria</taxon>
        <taxon>Bacillati</taxon>
        <taxon>Chloroflexota</taxon>
        <taxon>Anaerolineae</taxon>
        <taxon>Anaerolineales</taxon>
        <taxon>Anaerolineaceae</taxon>
        <taxon>Levilinea</taxon>
    </lineage>
</organism>
<accession>A0A0P6YJM8</accession>
<dbReference type="AlphaFoldDB" id="A0A0P6YJM8"/>
<dbReference type="EMBL" id="LGCM01000014">
    <property type="protein sequence ID" value="KPL89899.1"/>
    <property type="molecule type" value="Genomic_DNA"/>
</dbReference>
<gene>
    <name evidence="1" type="ORF">ADN01_03215</name>
</gene>
<proteinExistence type="predicted"/>
<dbReference type="InterPro" id="IPR012440">
    <property type="entry name" value="DUF1641"/>
</dbReference>
<comment type="caution">
    <text evidence="1">The sequence shown here is derived from an EMBL/GenBank/DDBJ whole genome shotgun (WGS) entry which is preliminary data.</text>
</comment>
<reference evidence="1 2" key="1">
    <citation type="submission" date="2015-07" db="EMBL/GenBank/DDBJ databases">
        <title>Genome sequence of Levilinea saccharolytica DSM 16555.</title>
        <authorList>
            <person name="Hemp J."/>
            <person name="Ward L.M."/>
            <person name="Pace L.A."/>
            <person name="Fischer W.W."/>
        </authorList>
    </citation>
    <scope>NUCLEOTIDE SEQUENCE [LARGE SCALE GENOMIC DNA]</scope>
    <source>
        <strain evidence="1 2">KIBI-1</strain>
    </source>
</reference>
<name>A0A0P6YJM8_9CHLR</name>